<sequence length="245" mass="27620">MSAMLASLFSLLPLALGAQQCPAMLDPAVDPALACYVDDTPGCPEDRAHCFGVHLHVVVTEGGPAQTPAWLRAELEHAFWLFEPADVGFQIVAVDRVEPSFAHMATREQRDAIGKQRFTRGVIHVFLVERLDDVDVPGEQIRGVHWRQRSNTDKRWVILSKIGSKIVMGHEFGHFFGLPHSTYTRSVMNKAPRKSPPWERRVFVDEELKIVRQRRDAMRDSAMLIPQKPRSSPKRDDPRGSPLGE</sequence>
<dbReference type="GO" id="GO:0004222">
    <property type="term" value="F:metalloendopeptidase activity"/>
    <property type="evidence" value="ECO:0007669"/>
    <property type="project" value="InterPro"/>
</dbReference>
<reference evidence="8 9" key="1">
    <citation type="submission" date="2007-06" db="EMBL/GenBank/DDBJ databases">
        <authorList>
            <person name="Shimkets L."/>
            <person name="Ferriera S."/>
            <person name="Johnson J."/>
            <person name="Kravitz S."/>
            <person name="Beeson K."/>
            <person name="Sutton G."/>
            <person name="Rogers Y.-H."/>
            <person name="Friedman R."/>
            <person name="Frazier M."/>
            <person name="Venter J.C."/>
        </authorList>
    </citation>
    <scope>NUCLEOTIDE SEQUENCE [LARGE SCALE GENOMIC DNA]</scope>
    <source>
        <strain evidence="8 9">SIR-1</strain>
    </source>
</reference>
<dbReference type="OrthoDB" id="5505577at2"/>
<comment type="caution">
    <text evidence="8">The sequence shown here is derived from an EMBL/GenBank/DDBJ whole genome shotgun (WGS) entry which is preliminary data.</text>
</comment>
<feature type="region of interest" description="Disordered" evidence="5">
    <location>
        <begin position="215"/>
        <end position="245"/>
    </location>
</feature>
<feature type="domain" description="Peptidase M10 metallopeptidase" evidence="7">
    <location>
        <begin position="151"/>
        <end position="191"/>
    </location>
</feature>
<dbReference type="Proteomes" id="UP000005801">
    <property type="component" value="Unassembled WGS sequence"/>
</dbReference>
<evidence type="ECO:0000259" key="7">
    <source>
        <dbReference type="Pfam" id="PF00413"/>
    </source>
</evidence>
<keyword evidence="3" id="KW-0378">Hydrolase</keyword>
<keyword evidence="1" id="KW-0645">Protease</keyword>
<proteinExistence type="predicted"/>
<dbReference type="AlphaFoldDB" id="A6G4P4"/>
<dbReference type="SUPFAM" id="SSF55486">
    <property type="entry name" value="Metalloproteases ('zincins'), catalytic domain"/>
    <property type="match status" value="1"/>
</dbReference>
<accession>A6G4P4</accession>
<evidence type="ECO:0000256" key="6">
    <source>
        <dbReference type="SAM" id="SignalP"/>
    </source>
</evidence>
<dbReference type="InterPro" id="IPR001818">
    <property type="entry name" value="Pept_M10_metallopeptidase"/>
</dbReference>
<evidence type="ECO:0000313" key="9">
    <source>
        <dbReference type="Proteomes" id="UP000005801"/>
    </source>
</evidence>
<dbReference type="GO" id="GO:0006508">
    <property type="term" value="P:proteolysis"/>
    <property type="evidence" value="ECO:0007669"/>
    <property type="project" value="UniProtKB-KW"/>
</dbReference>
<feature type="signal peptide" evidence="6">
    <location>
        <begin position="1"/>
        <end position="18"/>
    </location>
</feature>
<evidence type="ECO:0000256" key="4">
    <source>
        <dbReference type="ARBA" id="ARBA00022833"/>
    </source>
</evidence>
<dbReference type="GO" id="GO:0008270">
    <property type="term" value="F:zinc ion binding"/>
    <property type="evidence" value="ECO:0007669"/>
    <property type="project" value="InterPro"/>
</dbReference>
<dbReference type="InterPro" id="IPR024079">
    <property type="entry name" value="MetalloPept_cat_dom_sf"/>
</dbReference>
<dbReference type="GO" id="GO:0031012">
    <property type="term" value="C:extracellular matrix"/>
    <property type="evidence" value="ECO:0007669"/>
    <property type="project" value="InterPro"/>
</dbReference>
<protein>
    <recommendedName>
        <fullName evidence="7">Peptidase M10 metallopeptidase domain-containing protein</fullName>
    </recommendedName>
</protein>
<evidence type="ECO:0000256" key="1">
    <source>
        <dbReference type="ARBA" id="ARBA00022670"/>
    </source>
</evidence>
<dbReference type="Pfam" id="PF00413">
    <property type="entry name" value="Peptidase_M10"/>
    <property type="match status" value="1"/>
</dbReference>
<dbReference type="Gene3D" id="3.40.390.10">
    <property type="entry name" value="Collagenase (Catalytic Domain)"/>
    <property type="match status" value="1"/>
</dbReference>
<organism evidence="8 9">
    <name type="scientific">Plesiocystis pacifica SIR-1</name>
    <dbReference type="NCBI Taxonomy" id="391625"/>
    <lineage>
        <taxon>Bacteria</taxon>
        <taxon>Pseudomonadati</taxon>
        <taxon>Myxococcota</taxon>
        <taxon>Polyangia</taxon>
        <taxon>Nannocystales</taxon>
        <taxon>Nannocystaceae</taxon>
        <taxon>Plesiocystis</taxon>
    </lineage>
</organism>
<evidence type="ECO:0000256" key="2">
    <source>
        <dbReference type="ARBA" id="ARBA00022723"/>
    </source>
</evidence>
<keyword evidence="9" id="KW-1185">Reference proteome</keyword>
<gene>
    <name evidence="8" type="ORF">PPSIR1_27398</name>
</gene>
<dbReference type="STRING" id="391625.PPSIR1_27398"/>
<feature type="chain" id="PRO_5002697513" description="Peptidase M10 metallopeptidase domain-containing protein" evidence="6">
    <location>
        <begin position="19"/>
        <end position="245"/>
    </location>
</feature>
<dbReference type="EMBL" id="ABCS01000022">
    <property type="protein sequence ID" value="EDM79164.1"/>
    <property type="molecule type" value="Genomic_DNA"/>
</dbReference>
<name>A6G4P4_9BACT</name>
<evidence type="ECO:0000256" key="5">
    <source>
        <dbReference type="SAM" id="MobiDB-lite"/>
    </source>
</evidence>
<evidence type="ECO:0000313" key="8">
    <source>
        <dbReference type="EMBL" id="EDM79164.1"/>
    </source>
</evidence>
<keyword evidence="6" id="KW-0732">Signal</keyword>
<keyword evidence="4" id="KW-0862">Zinc</keyword>
<keyword evidence="2" id="KW-0479">Metal-binding</keyword>
<evidence type="ECO:0000256" key="3">
    <source>
        <dbReference type="ARBA" id="ARBA00022801"/>
    </source>
</evidence>